<keyword evidence="3" id="KW-1185">Reference proteome</keyword>
<name>A0A401UU06_9CLOT</name>
<proteinExistence type="predicted"/>
<accession>A0A401UU06</accession>
<evidence type="ECO:0000313" key="3">
    <source>
        <dbReference type="Proteomes" id="UP000287872"/>
    </source>
</evidence>
<gene>
    <name evidence="2" type="ORF">Ctaglu_46340</name>
</gene>
<reference evidence="2 3" key="1">
    <citation type="submission" date="2018-11" db="EMBL/GenBank/DDBJ databases">
        <title>Genome sequencing and assembly of Clostridium tagluense strain A121.</title>
        <authorList>
            <person name="Murakami T."/>
            <person name="Segawa T."/>
            <person name="Shcherbakova V.A."/>
            <person name="Mori H."/>
            <person name="Yoshimura Y."/>
        </authorList>
    </citation>
    <scope>NUCLEOTIDE SEQUENCE [LARGE SCALE GENOMIC DNA]</scope>
    <source>
        <strain evidence="2 3">A121</strain>
    </source>
</reference>
<dbReference type="OrthoDB" id="1879214at2"/>
<evidence type="ECO:0000313" key="2">
    <source>
        <dbReference type="EMBL" id="GCD13011.1"/>
    </source>
</evidence>
<dbReference type="InterPro" id="IPR041419">
    <property type="entry name" value="TnsE_C"/>
</dbReference>
<dbReference type="Pfam" id="PF18623">
    <property type="entry name" value="TnsE_C"/>
    <property type="match status" value="1"/>
</dbReference>
<organism evidence="2 3">
    <name type="scientific">Clostridium tagluense</name>
    <dbReference type="NCBI Taxonomy" id="360422"/>
    <lineage>
        <taxon>Bacteria</taxon>
        <taxon>Bacillati</taxon>
        <taxon>Bacillota</taxon>
        <taxon>Clostridia</taxon>
        <taxon>Eubacteriales</taxon>
        <taxon>Clostridiaceae</taxon>
        <taxon>Clostridium</taxon>
    </lineage>
</organism>
<sequence>MLNRLLEMDTFENYFTYEIKARKLDLNFTSEYESKLLKNEKVNHLAWVLTNTSVLRIFNSVGQVIWKKEELKYEFLLDRFNIRARVERKGYIVKILEIISLNKKRINAEEINVYHPSLEESVSSNDTKKRKIVSNNAKGYRELESNADGSTKESDEISTFMINHEYERVPKLNKKKSGRKIIRNNEDKNTKTYILESNNLRTTADTGGENIIKGLEFISLENVEVHGQLEEFVEILMLLRKRYYIKSVDIIIGELQESRNGKRFSRLSDGISKRKYAIGKITMIDGRECSLIEVEREGRALSMLLIKSNDFVHWKKIYSILLLGLVNESGKWSNGEIDKIEKQGILVFRKKHISKSIFVREGKIYYNL</sequence>
<dbReference type="Proteomes" id="UP000287872">
    <property type="component" value="Unassembled WGS sequence"/>
</dbReference>
<dbReference type="AlphaFoldDB" id="A0A401UU06"/>
<comment type="caution">
    <text evidence="2">The sequence shown here is derived from an EMBL/GenBank/DDBJ whole genome shotgun (WGS) entry which is preliminary data.</text>
</comment>
<protein>
    <recommendedName>
        <fullName evidence="1">TnsE C-terminal domain-containing protein</fullName>
    </recommendedName>
</protein>
<evidence type="ECO:0000259" key="1">
    <source>
        <dbReference type="Pfam" id="PF18623"/>
    </source>
</evidence>
<feature type="domain" description="TnsE C-terminal" evidence="1">
    <location>
        <begin position="230"/>
        <end position="345"/>
    </location>
</feature>
<dbReference type="EMBL" id="BHYK01000050">
    <property type="protein sequence ID" value="GCD13011.1"/>
    <property type="molecule type" value="Genomic_DNA"/>
</dbReference>